<accession>K1S6Q3</accession>
<proteinExistence type="predicted"/>
<protein>
    <submittedName>
        <fullName evidence="1">Uncharacterized protein</fullName>
    </submittedName>
</protein>
<gene>
    <name evidence="1" type="ORF">CGI_10006687</name>
</gene>
<sequence>MVASHIFHSTAPIMVVPSVTVPGPINAIGSSQQESAEMAQGTNIGSQSQSLMFGNNFSQPVIDNSTQVYLGYHVDNATKQKIVNGEYVNLASLPVHDANRLQLSTWSMDSQGQIIAQPKHNHSLTTIEKWTDAFIIYACIYYSPPPPPPAKHTNYSNTCMTLGLGRKIAELGHI</sequence>
<organism evidence="1">
    <name type="scientific">Magallana gigas</name>
    <name type="common">Pacific oyster</name>
    <name type="synonym">Crassostrea gigas</name>
    <dbReference type="NCBI Taxonomy" id="29159"/>
    <lineage>
        <taxon>Eukaryota</taxon>
        <taxon>Metazoa</taxon>
        <taxon>Spiralia</taxon>
        <taxon>Lophotrochozoa</taxon>
        <taxon>Mollusca</taxon>
        <taxon>Bivalvia</taxon>
        <taxon>Autobranchia</taxon>
        <taxon>Pteriomorphia</taxon>
        <taxon>Ostreida</taxon>
        <taxon>Ostreoidea</taxon>
        <taxon>Ostreidae</taxon>
        <taxon>Magallana</taxon>
    </lineage>
</organism>
<dbReference type="HOGENOM" id="CLU_1541632_0_0_1"/>
<reference evidence="1" key="1">
    <citation type="journal article" date="2012" name="Nature">
        <title>The oyster genome reveals stress adaptation and complexity of shell formation.</title>
        <authorList>
            <person name="Zhang G."/>
            <person name="Fang X."/>
            <person name="Guo X."/>
            <person name="Li L."/>
            <person name="Luo R."/>
            <person name="Xu F."/>
            <person name="Yang P."/>
            <person name="Zhang L."/>
            <person name="Wang X."/>
            <person name="Qi H."/>
            <person name="Xiong Z."/>
            <person name="Que H."/>
            <person name="Xie Y."/>
            <person name="Holland P.W."/>
            <person name="Paps J."/>
            <person name="Zhu Y."/>
            <person name="Wu F."/>
            <person name="Chen Y."/>
            <person name="Wang J."/>
            <person name="Peng C."/>
            <person name="Meng J."/>
            <person name="Yang L."/>
            <person name="Liu J."/>
            <person name="Wen B."/>
            <person name="Zhang N."/>
            <person name="Huang Z."/>
            <person name="Zhu Q."/>
            <person name="Feng Y."/>
            <person name="Mount A."/>
            <person name="Hedgecock D."/>
            <person name="Xu Z."/>
            <person name="Liu Y."/>
            <person name="Domazet-Loso T."/>
            <person name="Du Y."/>
            <person name="Sun X."/>
            <person name="Zhang S."/>
            <person name="Liu B."/>
            <person name="Cheng P."/>
            <person name="Jiang X."/>
            <person name="Li J."/>
            <person name="Fan D."/>
            <person name="Wang W."/>
            <person name="Fu W."/>
            <person name="Wang T."/>
            <person name="Wang B."/>
            <person name="Zhang J."/>
            <person name="Peng Z."/>
            <person name="Li Y."/>
            <person name="Li N."/>
            <person name="Wang J."/>
            <person name="Chen M."/>
            <person name="He Y."/>
            <person name="Tan F."/>
            <person name="Song X."/>
            <person name="Zheng Q."/>
            <person name="Huang R."/>
            <person name="Yang H."/>
            <person name="Du X."/>
            <person name="Chen L."/>
            <person name="Yang M."/>
            <person name="Gaffney P.M."/>
            <person name="Wang S."/>
            <person name="Luo L."/>
            <person name="She Z."/>
            <person name="Ming Y."/>
            <person name="Huang W."/>
            <person name="Zhang S."/>
            <person name="Huang B."/>
            <person name="Zhang Y."/>
            <person name="Qu T."/>
            <person name="Ni P."/>
            <person name="Miao G."/>
            <person name="Wang J."/>
            <person name="Wang Q."/>
            <person name="Steinberg C.E."/>
            <person name="Wang H."/>
            <person name="Li N."/>
            <person name="Qian L."/>
            <person name="Zhang G."/>
            <person name="Li Y."/>
            <person name="Yang H."/>
            <person name="Liu X."/>
            <person name="Wang J."/>
            <person name="Yin Y."/>
            <person name="Wang J."/>
        </authorList>
    </citation>
    <scope>NUCLEOTIDE SEQUENCE [LARGE SCALE GENOMIC DNA]</scope>
    <source>
        <strain evidence="1">05x7-T-G4-1.051#20</strain>
    </source>
</reference>
<dbReference type="AlphaFoldDB" id="K1S6Q3"/>
<evidence type="ECO:0000313" key="1">
    <source>
        <dbReference type="EMBL" id="EKC43086.1"/>
    </source>
</evidence>
<dbReference type="InParanoid" id="K1S6Q3"/>
<name>K1S6Q3_MAGGI</name>
<dbReference type="EMBL" id="JH818846">
    <property type="protein sequence ID" value="EKC43086.1"/>
    <property type="molecule type" value="Genomic_DNA"/>
</dbReference>